<evidence type="ECO:0000313" key="2">
    <source>
        <dbReference type="EMBL" id="BDD00553.1"/>
    </source>
</evidence>
<geneLocation type="plasmid" evidence="2 3">
    <name>pPP1</name>
</geneLocation>
<comment type="similarity">
    <text evidence="1">Belongs to the glycosyl hydrolase 2 family.</text>
</comment>
<sequence length="131" mass="15408">MVWYLQYHGWYGGDIDDFPNLKWEIKYDKPVIISEWGAGAKYGFRADHKTIWSEDYQAHLYKKTLEGIENIPNLAGFTPWILADFKSPRRPLAHIQDMWNRKGIIAEGGFKKEAFYVLQKYYSDKKNAVAQ</sequence>
<evidence type="ECO:0000313" key="3">
    <source>
        <dbReference type="Proteomes" id="UP001354989"/>
    </source>
</evidence>
<evidence type="ECO:0008006" key="4">
    <source>
        <dbReference type="Google" id="ProtNLM"/>
    </source>
</evidence>
<name>A0ABN6LFQ6_9BACT</name>
<accession>A0ABN6LFQ6</accession>
<dbReference type="InterPro" id="IPR017853">
    <property type="entry name" value="GH"/>
</dbReference>
<protein>
    <recommendedName>
        <fullName evidence="4">Beta-glucuronidase</fullName>
    </recommendedName>
</protein>
<dbReference type="EMBL" id="AP025293">
    <property type="protein sequence ID" value="BDD00553.1"/>
    <property type="molecule type" value="Genomic_DNA"/>
</dbReference>
<reference evidence="2 3" key="1">
    <citation type="submission" date="2021-12" db="EMBL/GenBank/DDBJ databases">
        <title>Genome sequencing of bacteria with rrn-lacking chromosome and rrn-plasmid.</title>
        <authorList>
            <person name="Anda M."/>
            <person name="Iwasaki W."/>
        </authorList>
    </citation>
    <scope>NUCLEOTIDE SEQUENCE [LARGE SCALE GENOMIC DNA]</scope>
    <source>
        <strain evidence="2 3">NBRC 101262</strain>
        <plasmid evidence="2 3">pPP1</plasmid>
    </source>
</reference>
<proteinExistence type="inferred from homology"/>
<evidence type="ECO:0000256" key="1">
    <source>
        <dbReference type="ARBA" id="ARBA00007401"/>
    </source>
</evidence>
<dbReference type="PANTHER" id="PTHR10066">
    <property type="entry name" value="BETA-GLUCURONIDASE"/>
    <property type="match status" value="1"/>
</dbReference>
<dbReference type="PANTHER" id="PTHR10066:SF67">
    <property type="entry name" value="BETA-GLUCURONIDASE"/>
    <property type="match status" value="1"/>
</dbReference>
<keyword evidence="2" id="KW-0614">Plasmid</keyword>
<organism evidence="2 3">
    <name type="scientific">Persicobacter psychrovividus</name>
    <dbReference type="NCBI Taxonomy" id="387638"/>
    <lineage>
        <taxon>Bacteria</taxon>
        <taxon>Pseudomonadati</taxon>
        <taxon>Bacteroidota</taxon>
        <taxon>Cytophagia</taxon>
        <taxon>Cytophagales</taxon>
        <taxon>Persicobacteraceae</taxon>
        <taxon>Persicobacter</taxon>
    </lineage>
</organism>
<gene>
    <name evidence="2" type="ORF">PEPS_28330</name>
</gene>
<dbReference type="RefSeq" id="WP_338398394.1">
    <property type="nucleotide sequence ID" value="NZ_AP025293.1"/>
</dbReference>
<dbReference type="Gene3D" id="3.20.20.80">
    <property type="entry name" value="Glycosidases"/>
    <property type="match status" value="1"/>
</dbReference>
<dbReference type="Proteomes" id="UP001354989">
    <property type="component" value="Plasmid pPP1"/>
</dbReference>
<dbReference type="SUPFAM" id="SSF51445">
    <property type="entry name" value="(Trans)glycosidases"/>
    <property type="match status" value="1"/>
</dbReference>
<keyword evidence="3" id="KW-1185">Reference proteome</keyword>